<accession>A0A7S2ZDW6</accession>
<dbReference type="InterPro" id="IPR033690">
    <property type="entry name" value="Adenylat_kinase_CS"/>
</dbReference>
<dbReference type="GO" id="GO:0006139">
    <property type="term" value="P:nucleobase-containing compound metabolic process"/>
    <property type="evidence" value="ECO:0007669"/>
    <property type="project" value="InterPro"/>
</dbReference>
<dbReference type="GO" id="GO:0019205">
    <property type="term" value="F:nucleobase-containing compound kinase activity"/>
    <property type="evidence" value="ECO:0007669"/>
    <property type="project" value="InterPro"/>
</dbReference>
<dbReference type="AlphaFoldDB" id="A0A7S2ZDW6"/>
<protein>
    <recommendedName>
        <fullName evidence="6">Adenylate kinase</fullName>
    </recommendedName>
</protein>
<evidence type="ECO:0008006" key="6">
    <source>
        <dbReference type="Google" id="ProtNLM"/>
    </source>
</evidence>
<keyword evidence="1 4" id="KW-0808">Transferase</keyword>
<dbReference type="PANTHER" id="PTHR23359">
    <property type="entry name" value="NUCLEOTIDE KINASE"/>
    <property type="match status" value="1"/>
</dbReference>
<dbReference type="InterPro" id="IPR000850">
    <property type="entry name" value="Adenylat/UMP-CMP_kin"/>
</dbReference>
<evidence type="ECO:0000256" key="4">
    <source>
        <dbReference type="RuleBase" id="RU003330"/>
    </source>
</evidence>
<dbReference type="InterPro" id="IPR027417">
    <property type="entry name" value="P-loop_NTPase"/>
</dbReference>
<reference evidence="5" key="1">
    <citation type="submission" date="2021-01" db="EMBL/GenBank/DDBJ databases">
        <authorList>
            <person name="Corre E."/>
            <person name="Pelletier E."/>
            <person name="Niang G."/>
            <person name="Scheremetjew M."/>
            <person name="Finn R."/>
            <person name="Kale V."/>
            <person name="Holt S."/>
            <person name="Cochrane G."/>
            <person name="Meng A."/>
            <person name="Brown T."/>
            <person name="Cohen L."/>
        </authorList>
    </citation>
    <scope>NUCLEOTIDE SEQUENCE</scope>
    <source>
        <strain evidence="5">CCMP 769</strain>
    </source>
</reference>
<dbReference type="CDD" id="cd01428">
    <property type="entry name" value="ADK"/>
    <property type="match status" value="1"/>
</dbReference>
<dbReference type="HAMAP" id="MF_00235">
    <property type="entry name" value="Adenylate_kinase_Adk"/>
    <property type="match status" value="1"/>
</dbReference>
<dbReference type="SUPFAM" id="SSF52540">
    <property type="entry name" value="P-loop containing nucleoside triphosphate hydrolases"/>
    <property type="match status" value="1"/>
</dbReference>
<dbReference type="GO" id="GO:0005524">
    <property type="term" value="F:ATP binding"/>
    <property type="evidence" value="ECO:0007669"/>
    <property type="project" value="InterPro"/>
</dbReference>
<gene>
    <name evidence="5" type="ORF">RMAR00112_LOCUS5130</name>
</gene>
<keyword evidence="2" id="KW-0547">Nucleotide-binding</keyword>
<keyword evidence="3 4" id="KW-0418">Kinase</keyword>
<sequence>MIDGMIKDGKIVPGEITLGLLRKAINGTDKKGVLIDGFPRKLDQAGAFEYQVSDFEFVLFFDCPEETMEERLLQRGKTSGRVDDNAESIRKRFKTFVETSLPVVEYYEAKNKVKRIDATRTPEEVYEVVRENFTVYNSSNLTPTVTSSNSSSSSPP</sequence>
<organism evidence="5">
    <name type="scientific">Rhodosorus marinus</name>
    <dbReference type="NCBI Taxonomy" id="101924"/>
    <lineage>
        <taxon>Eukaryota</taxon>
        <taxon>Rhodophyta</taxon>
        <taxon>Stylonematophyceae</taxon>
        <taxon>Stylonematales</taxon>
        <taxon>Stylonemataceae</taxon>
        <taxon>Rhodosorus</taxon>
    </lineage>
</organism>
<evidence type="ECO:0000256" key="2">
    <source>
        <dbReference type="ARBA" id="ARBA00022741"/>
    </source>
</evidence>
<name>A0A7S2ZDW6_9RHOD</name>
<evidence type="ECO:0000256" key="1">
    <source>
        <dbReference type="ARBA" id="ARBA00022679"/>
    </source>
</evidence>
<dbReference type="Gene3D" id="3.40.50.300">
    <property type="entry name" value="P-loop containing nucleotide triphosphate hydrolases"/>
    <property type="match status" value="1"/>
</dbReference>
<proteinExistence type="inferred from homology"/>
<comment type="similarity">
    <text evidence="4">Belongs to the adenylate kinase family.</text>
</comment>
<dbReference type="EMBL" id="HBHW01006723">
    <property type="protein sequence ID" value="CAE0037180.1"/>
    <property type="molecule type" value="Transcribed_RNA"/>
</dbReference>
<dbReference type="PRINTS" id="PR00094">
    <property type="entry name" value="ADENYLTKNASE"/>
</dbReference>
<dbReference type="PROSITE" id="PS00113">
    <property type="entry name" value="ADENYLATE_KINASE"/>
    <property type="match status" value="1"/>
</dbReference>
<dbReference type="Pfam" id="PF00406">
    <property type="entry name" value="ADK"/>
    <property type="match status" value="1"/>
</dbReference>
<evidence type="ECO:0000313" key="5">
    <source>
        <dbReference type="EMBL" id="CAE0037180.1"/>
    </source>
</evidence>
<evidence type="ECO:0000256" key="3">
    <source>
        <dbReference type="ARBA" id="ARBA00022777"/>
    </source>
</evidence>